<dbReference type="PANTHER" id="PTHR30480">
    <property type="entry name" value="BETA-HEXOSAMINIDASE-RELATED"/>
    <property type="match status" value="1"/>
</dbReference>
<feature type="domain" description="Glycoside hydrolase family 3 N-terminal" evidence="6">
    <location>
        <begin position="13"/>
        <end position="290"/>
    </location>
</feature>
<dbReference type="PROSITE" id="PS00775">
    <property type="entry name" value="GLYCOSYL_HYDROL_F3"/>
    <property type="match status" value="1"/>
</dbReference>
<keyword evidence="5 7" id="KW-0326">Glycosidase</keyword>
<evidence type="ECO:0000313" key="8">
    <source>
        <dbReference type="Proteomes" id="UP000440694"/>
    </source>
</evidence>
<dbReference type="RefSeq" id="WP_154740543.1">
    <property type="nucleotide sequence ID" value="NZ_WMBQ01000002.1"/>
</dbReference>
<evidence type="ECO:0000259" key="6">
    <source>
        <dbReference type="Pfam" id="PF00933"/>
    </source>
</evidence>
<proteinExistence type="inferred from homology"/>
<comment type="caution">
    <text evidence="7">The sequence shown here is derived from an EMBL/GenBank/DDBJ whole genome shotgun (WGS) entry which is preliminary data.</text>
</comment>
<evidence type="ECO:0000256" key="3">
    <source>
        <dbReference type="ARBA" id="ARBA00012663"/>
    </source>
</evidence>
<accession>A0A6I3KRL3</accession>
<dbReference type="PANTHER" id="PTHR30480:SF13">
    <property type="entry name" value="BETA-HEXOSAMINIDASE"/>
    <property type="match status" value="1"/>
</dbReference>
<dbReference type="InterPro" id="IPR036962">
    <property type="entry name" value="Glyco_hydro_3_N_sf"/>
</dbReference>
<organism evidence="7 8">
    <name type="scientific">Hyphomicrobium album</name>
    <dbReference type="NCBI Taxonomy" id="2665159"/>
    <lineage>
        <taxon>Bacteria</taxon>
        <taxon>Pseudomonadati</taxon>
        <taxon>Pseudomonadota</taxon>
        <taxon>Alphaproteobacteria</taxon>
        <taxon>Hyphomicrobiales</taxon>
        <taxon>Hyphomicrobiaceae</taxon>
        <taxon>Hyphomicrobium</taxon>
    </lineage>
</organism>
<dbReference type="GO" id="GO:0009254">
    <property type="term" value="P:peptidoglycan turnover"/>
    <property type="evidence" value="ECO:0007669"/>
    <property type="project" value="TreeGrafter"/>
</dbReference>
<dbReference type="EMBL" id="WMBQ01000002">
    <property type="protein sequence ID" value="MTD96076.1"/>
    <property type="molecule type" value="Genomic_DNA"/>
</dbReference>
<dbReference type="InterPro" id="IPR017853">
    <property type="entry name" value="GH"/>
</dbReference>
<keyword evidence="4 7" id="KW-0378">Hydrolase</keyword>
<dbReference type="GO" id="GO:0004563">
    <property type="term" value="F:beta-N-acetylhexosaminidase activity"/>
    <property type="evidence" value="ECO:0007669"/>
    <property type="project" value="UniProtKB-EC"/>
</dbReference>
<dbReference type="AlphaFoldDB" id="A0A6I3KRL3"/>
<evidence type="ECO:0000256" key="2">
    <source>
        <dbReference type="ARBA" id="ARBA00005336"/>
    </source>
</evidence>
<name>A0A6I3KRL3_9HYPH</name>
<dbReference type="InterPro" id="IPR019800">
    <property type="entry name" value="Glyco_hydro_3_AS"/>
</dbReference>
<comment type="catalytic activity">
    <reaction evidence="1">
        <text>Hydrolysis of terminal non-reducing N-acetyl-D-hexosamine residues in N-acetyl-beta-D-hexosaminides.</text>
        <dbReference type="EC" id="3.2.1.52"/>
    </reaction>
</comment>
<evidence type="ECO:0000313" key="7">
    <source>
        <dbReference type="EMBL" id="MTD96076.1"/>
    </source>
</evidence>
<dbReference type="NCBIfam" id="NF003740">
    <property type="entry name" value="PRK05337.1"/>
    <property type="match status" value="1"/>
</dbReference>
<dbReference type="Pfam" id="PF00933">
    <property type="entry name" value="Glyco_hydro_3"/>
    <property type="match status" value="1"/>
</dbReference>
<sequence length="343" mass="35849">MRTALIVGVAGTKLSRDEAAFLKDARPAGFILFARNLADHEQIRALIGDVHAAVGADDLMVLIDQEGGRVQRLRPPLGRALPPAAAYGALYARDHAAAVLAAFEATRLLAADLADLGINTDCAPVLDLPVEGAHDIIGDRAYGHTVEQIVDLAKAVGEGFMAGGVIPVIKHIPGHGRATADSHLALPVVTESHAELTATDFAPFKALNGMPSAMSAHVVFRDIDAVHPASTSRTVIQEVIRSEIGFDGLLMSDDLSMKALTGPMRKRAEAVLAAGSDLALHCNGDLTEMRDAAAGSAPLEGRARERFDAAIKITKATRPFDSAAAEVQLAKVLAFAAGSAESV</sequence>
<evidence type="ECO:0000256" key="4">
    <source>
        <dbReference type="ARBA" id="ARBA00022801"/>
    </source>
</evidence>
<dbReference type="InterPro" id="IPR050226">
    <property type="entry name" value="NagZ_Beta-hexosaminidase"/>
</dbReference>
<dbReference type="SUPFAM" id="SSF51445">
    <property type="entry name" value="(Trans)glycosidases"/>
    <property type="match status" value="1"/>
</dbReference>
<comment type="similarity">
    <text evidence="2">Belongs to the glycosyl hydrolase 3 family.</text>
</comment>
<evidence type="ECO:0000256" key="5">
    <source>
        <dbReference type="ARBA" id="ARBA00023295"/>
    </source>
</evidence>
<dbReference type="GO" id="GO:0005975">
    <property type="term" value="P:carbohydrate metabolic process"/>
    <property type="evidence" value="ECO:0007669"/>
    <property type="project" value="InterPro"/>
</dbReference>
<dbReference type="EC" id="3.2.1.52" evidence="3"/>
<dbReference type="Gene3D" id="3.20.20.300">
    <property type="entry name" value="Glycoside hydrolase, family 3, N-terminal domain"/>
    <property type="match status" value="1"/>
</dbReference>
<evidence type="ECO:0000256" key="1">
    <source>
        <dbReference type="ARBA" id="ARBA00001231"/>
    </source>
</evidence>
<dbReference type="InterPro" id="IPR001764">
    <property type="entry name" value="Glyco_hydro_3_N"/>
</dbReference>
<keyword evidence="8" id="KW-1185">Reference proteome</keyword>
<gene>
    <name evidence="7" type="primary">nagZ</name>
    <name evidence="7" type="ORF">GIW81_17190</name>
</gene>
<reference evidence="7 8" key="1">
    <citation type="submission" date="2019-11" db="EMBL/GenBank/DDBJ databases">
        <title>Identification of a novel strain.</title>
        <authorList>
            <person name="Xu Q."/>
            <person name="Wang G."/>
        </authorList>
    </citation>
    <scope>NUCLEOTIDE SEQUENCE [LARGE SCALE GENOMIC DNA]</scope>
    <source>
        <strain evidence="8">xq</strain>
    </source>
</reference>
<protein>
    <recommendedName>
        <fullName evidence="3">beta-N-acetylhexosaminidase</fullName>
        <ecNumber evidence="3">3.2.1.52</ecNumber>
    </recommendedName>
</protein>
<dbReference type="Proteomes" id="UP000440694">
    <property type="component" value="Unassembled WGS sequence"/>
</dbReference>